<evidence type="ECO:0000313" key="2">
    <source>
        <dbReference type="Proteomes" id="UP001379600"/>
    </source>
</evidence>
<accession>A0AB35Y2J7</accession>
<name>A0AB35Y2J7_9FIRM</name>
<organism evidence="1 2">
    <name type="scientific">Faecalibacterium taiwanense</name>
    <dbReference type="NCBI Taxonomy" id="3030638"/>
    <lineage>
        <taxon>Bacteria</taxon>
        <taxon>Bacillati</taxon>
        <taxon>Bacillota</taxon>
        <taxon>Clostridia</taxon>
        <taxon>Eubacteriales</taxon>
        <taxon>Oscillospiraceae</taxon>
        <taxon>Faecalibacterium</taxon>
    </lineage>
</organism>
<feature type="non-terminal residue" evidence="1">
    <location>
        <position position="64"/>
    </location>
</feature>
<proteinExistence type="predicted"/>
<reference evidence="1 2" key="1">
    <citation type="submission" date="2024-03" db="EMBL/GenBank/DDBJ databases">
        <authorList>
            <person name="Plomp N."/>
            <person name="Harmsen H.J."/>
        </authorList>
    </citation>
    <scope>NUCLEOTIDE SEQUENCE [LARGE SCALE GENOMIC DNA]</scope>
    <source>
        <strain evidence="1 2">HTF-76H</strain>
    </source>
</reference>
<keyword evidence="2" id="KW-1185">Reference proteome</keyword>
<gene>
    <name evidence="1" type="ORF">WF787_13605</name>
</gene>
<dbReference type="EMBL" id="JBBFKC010000031">
    <property type="protein sequence ID" value="MEJ3692225.1"/>
    <property type="molecule type" value="Genomic_DNA"/>
</dbReference>
<sequence>MSDSTLKELWQQVAEKKSCEAKQKELTAQRDTLADCLKKLEKSKLAEQADVDRLEGHSLAAFFY</sequence>
<dbReference type="Proteomes" id="UP001379600">
    <property type="component" value="Unassembled WGS sequence"/>
</dbReference>
<dbReference type="AlphaFoldDB" id="A0AB35Y2J7"/>
<evidence type="ECO:0000313" key="1">
    <source>
        <dbReference type="EMBL" id="MEJ3692225.1"/>
    </source>
</evidence>
<comment type="caution">
    <text evidence="1">The sequence shown here is derived from an EMBL/GenBank/DDBJ whole genome shotgun (WGS) entry which is preliminary data.</text>
</comment>
<protein>
    <submittedName>
        <fullName evidence="1">Uncharacterized protein</fullName>
    </submittedName>
</protein>